<evidence type="ECO:0000313" key="5">
    <source>
        <dbReference type="Proteomes" id="UP000467379"/>
    </source>
</evidence>
<keyword evidence="5" id="KW-1185">Reference proteome</keyword>
<dbReference type="OrthoDB" id="9812611at2"/>
<dbReference type="AlphaFoldDB" id="A0A7I7VZN8"/>
<gene>
    <name evidence="3" type="ORF">BST20_01950</name>
    <name evidence="2" type="ORF">MBRA_00260</name>
</gene>
<evidence type="ECO:0000313" key="3">
    <source>
        <dbReference type="EMBL" id="ORA40934.1"/>
    </source>
</evidence>
<reference evidence="2" key="3">
    <citation type="submission" date="2020-02" db="EMBL/GenBank/DDBJ databases">
        <authorList>
            <person name="Matsumoto Y."/>
            <person name="Kinjo T."/>
            <person name="Motooka D."/>
            <person name="Nabeya D."/>
            <person name="Jung N."/>
            <person name="Uechi K."/>
            <person name="Horii T."/>
            <person name="Iida T."/>
            <person name="Fujita J."/>
            <person name="Nakamura S."/>
        </authorList>
    </citation>
    <scope>NUCLEOTIDE SEQUENCE</scope>
    <source>
        <strain evidence="2">JCM 12687</strain>
    </source>
</reference>
<evidence type="ECO:0000259" key="1">
    <source>
        <dbReference type="Pfam" id="PF03374"/>
    </source>
</evidence>
<dbReference type="GO" id="GO:0003677">
    <property type="term" value="F:DNA binding"/>
    <property type="evidence" value="ECO:0007669"/>
    <property type="project" value="InterPro"/>
</dbReference>
<dbReference type="Proteomes" id="UP000192441">
    <property type="component" value="Unassembled WGS sequence"/>
</dbReference>
<accession>A0A7I7VZN8</accession>
<reference evidence="2 5" key="2">
    <citation type="journal article" date="2019" name="Emerg. Microbes Infect.">
        <title>Comprehensive subspecies identification of 175 nontuberculous mycobacteria species based on 7547 genomic profiles.</title>
        <authorList>
            <person name="Matsumoto Y."/>
            <person name="Kinjo T."/>
            <person name="Motooka D."/>
            <person name="Nabeya D."/>
            <person name="Jung N."/>
            <person name="Uechi K."/>
            <person name="Horii T."/>
            <person name="Iida T."/>
            <person name="Fujita J."/>
            <person name="Nakamura S."/>
        </authorList>
    </citation>
    <scope>NUCLEOTIDE SEQUENCE [LARGE SCALE GENOMIC DNA]</scope>
    <source>
        <strain evidence="2 5">JCM 12687</strain>
    </source>
</reference>
<evidence type="ECO:0000313" key="4">
    <source>
        <dbReference type="Proteomes" id="UP000192441"/>
    </source>
</evidence>
<proteinExistence type="predicted"/>
<dbReference type="EMBL" id="AP022606">
    <property type="protein sequence ID" value="BBZ09831.1"/>
    <property type="molecule type" value="Genomic_DNA"/>
</dbReference>
<reference evidence="3 4" key="1">
    <citation type="submission" date="2016-12" db="EMBL/GenBank/DDBJ databases">
        <title>The new phylogeny of genus Mycobacterium.</title>
        <authorList>
            <person name="Tortoli E."/>
            <person name="Trovato A."/>
            <person name="Cirillo D.M."/>
        </authorList>
    </citation>
    <scope>NUCLEOTIDE SEQUENCE [LARGE SCALE GENOMIC DNA]</scope>
    <source>
        <strain evidence="3 4">DSM 44624</strain>
    </source>
</reference>
<organism evidence="3 4">
    <name type="scientific">Mycobacterium branderi</name>
    <dbReference type="NCBI Taxonomy" id="43348"/>
    <lineage>
        <taxon>Bacteria</taxon>
        <taxon>Bacillati</taxon>
        <taxon>Actinomycetota</taxon>
        <taxon>Actinomycetes</taxon>
        <taxon>Mycobacteriales</taxon>
        <taxon>Mycobacteriaceae</taxon>
        <taxon>Mycobacterium</taxon>
    </lineage>
</organism>
<feature type="domain" description="Antirepressor protein C-terminal" evidence="1">
    <location>
        <begin position="161"/>
        <end position="256"/>
    </location>
</feature>
<dbReference type="InterPro" id="IPR005039">
    <property type="entry name" value="Ant_C"/>
</dbReference>
<dbReference type="Pfam" id="PF03374">
    <property type="entry name" value="ANT"/>
    <property type="match status" value="1"/>
</dbReference>
<dbReference type="RefSeq" id="WP_083129708.1">
    <property type="nucleotide sequence ID" value="NZ_AP022606.1"/>
</dbReference>
<dbReference type="Proteomes" id="UP000467379">
    <property type="component" value="Chromosome"/>
</dbReference>
<sequence>MSIRMPESTPPTGYFAALEKTQPGASPFDRIRRVRLDGSEYWSARDLMPLMGYSAWRNFGVPLQRAMMTAQNQGHDVQRHFARSRKVAASGPDAEDCELSRFAAYLVAMNGDPNKPEVAAAQAYFAIRTREAETVTPALSGPELLAHAVIEAQKMLAAKDERIAELEPKAEFYDALMEADGTYSMLAASKILGWGRNVMMRELRRAGVLQGNNLPYQRYAHHFKVVPGTYTHPKTGEQIPTATTYVRPPGLEFLRKWVWELAAEGFDA</sequence>
<protein>
    <recommendedName>
        <fullName evidence="1">Antirepressor protein C-terminal domain-containing protein</fullName>
    </recommendedName>
</protein>
<dbReference type="EMBL" id="MVHM01000001">
    <property type="protein sequence ID" value="ORA40934.1"/>
    <property type="molecule type" value="Genomic_DNA"/>
</dbReference>
<name>A0A7I7VZN8_9MYCO</name>
<evidence type="ECO:0000313" key="2">
    <source>
        <dbReference type="EMBL" id="BBZ09831.1"/>
    </source>
</evidence>